<dbReference type="AlphaFoldDB" id="A0A2M7MEN3"/>
<dbReference type="InterPro" id="IPR036291">
    <property type="entry name" value="NAD(P)-bd_dom_sf"/>
</dbReference>
<protein>
    <submittedName>
        <fullName evidence="3">Uncharacterized protein</fullName>
    </submittedName>
</protein>
<gene>
    <name evidence="3" type="ORF">COZ30_02050</name>
</gene>
<name>A0A2M7MEN3_9BACT</name>
<dbReference type="Gene3D" id="3.40.50.720">
    <property type="entry name" value="NAD(P)-binding Rossmann-like Domain"/>
    <property type="match status" value="1"/>
</dbReference>
<sequence length="171" mass="19273">VITSHLLPILLKQPKSRIVIASSVSQCRTVRDWDDLHYYTTRPYSAHSAYSESKLLDAMLTMEFADRLQKAGFPTTKITANCLDPGTVNTKMLLAGWGPIGIQVDDAFDETWLCSSPEVDGMTGKYYVSKNERGSSSSYNQSERDKMWKILSTLAPEAAAMWDFEWSKQAY</sequence>
<dbReference type="SUPFAM" id="SSF51735">
    <property type="entry name" value="NAD(P)-binding Rossmann-fold domains"/>
    <property type="match status" value="1"/>
</dbReference>
<dbReference type="PANTHER" id="PTHR24320:SF148">
    <property type="entry name" value="NAD(P)-BINDING ROSSMANN-FOLD SUPERFAMILY PROTEIN"/>
    <property type="match status" value="1"/>
</dbReference>
<evidence type="ECO:0000256" key="1">
    <source>
        <dbReference type="ARBA" id="ARBA00006484"/>
    </source>
</evidence>
<organism evidence="3 4">
    <name type="scientific">Candidatus Nealsonbacteria bacterium CG_4_10_14_3_um_filter_36_16</name>
    <dbReference type="NCBI Taxonomy" id="1974685"/>
    <lineage>
        <taxon>Bacteria</taxon>
        <taxon>Candidatus Nealsoniibacteriota</taxon>
    </lineage>
</organism>
<dbReference type="GO" id="GO:0016491">
    <property type="term" value="F:oxidoreductase activity"/>
    <property type="evidence" value="ECO:0007669"/>
    <property type="project" value="UniProtKB-KW"/>
</dbReference>
<reference evidence="4" key="1">
    <citation type="submission" date="2017-09" db="EMBL/GenBank/DDBJ databases">
        <title>Depth-based differentiation of microbial function through sediment-hosted aquifers and enrichment of novel symbionts in the deep terrestrial subsurface.</title>
        <authorList>
            <person name="Probst A.J."/>
            <person name="Ladd B."/>
            <person name="Jarett J.K."/>
            <person name="Geller-Mcgrath D.E."/>
            <person name="Sieber C.M.K."/>
            <person name="Emerson J.B."/>
            <person name="Anantharaman K."/>
            <person name="Thomas B.C."/>
            <person name="Malmstrom R."/>
            <person name="Stieglmeier M."/>
            <person name="Klingl A."/>
            <person name="Woyke T."/>
            <person name="Ryan C.M."/>
            <person name="Banfield J.F."/>
        </authorList>
    </citation>
    <scope>NUCLEOTIDE SEQUENCE [LARGE SCALE GENOMIC DNA]</scope>
</reference>
<comment type="similarity">
    <text evidence="1">Belongs to the short-chain dehydrogenases/reductases (SDR) family.</text>
</comment>
<keyword evidence="2" id="KW-0560">Oxidoreductase</keyword>
<feature type="non-terminal residue" evidence="3">
    <location>
        <position position="1"/>
    </location>
</feature>
<dbReference type="Proteomes" id="UP000230064">
    <property type="component" value="Unassembled WGS sequence"/>
</dbReference>
<dbReference type="PANTHER" id="PTHR24320">
    <property type="entry name" value="RETINOL DEHYDROGENASE"/>
    <property type="match status" value="1"/>
</dbReference>
<comment type="caution">
    <text evidence="3">The sequence shown here is derived from an EMBL/GenBank/DDBJ whole genome shotgun (WGS) entry which is preliminary data.</text>
</comment>
<evidence type="ECO:0000313" key="3">
    <source>
        <dbReference type="EMBL" id="PIX88034.1"/>
    </source>
</evidence>
<dbReference type="EMBL" id="PFJR01000050">
    <property type="protein sequence ID" value="PIX88034.1"/>
    <property type="molecule type" value="Genomic_DNA"/>
</dbReference>
<evidence type="ECO:0000313" key="4">
    <source>
        <dbReference type="Proteomes" id="UP000230064"/>
    </source>
</evidence>
<evidence type="ECO:0000256" key="2">
    <source>
        <dbReference type="ARBA" id="ARBA00023002"/>
    </source>
</evidence>
<proteinExistence type="inferred from homology"/>
<accession>A0A2M7MEN3</accession>